<feature type="chain" id="PRO_5040482790" evidence="1">
    <location>
        <begin position="20"/>
        <end position="226"/>
    </location>
</feature>
<comment type="caution">
    <text evidence="2">The sequence shown here is derived from an EMBL/GenBank/DDBJ whole genome shotgun (WGS) entry which is preliminary data.</text>
</comment>
<dbReference type="EMBL" id="JAAAIN010002161">
    <property type="protein sequence ID" value="KAG0296225.1"/>
    <property type="molecule type" value="Genomic_DNA"/>
</dbReference>
<dbReference type="AlphaFoldDB" id="A0A9P6UGY9"/>
<name>A0A9P6UGY9_9FUNG</name>
<keyword evidence="1" id="KW-0732">Signal</keyword>
<organism evidence="2 3">
    <name type="scientific">Linnemannia gamsii</name>
    <dbReference type="NCBI Taxonomy" id="64522"/>
    <lineage>
        <taxon>Eukaryota</taxon>
        <taxon>Fungi</taxon>
        <taxon>Fungi incertae sedis</taxon>
        <taxon>Mucoromycota</taxon>
        <taxon>Mortierellomycotina</taxon>
        <taxon>Mortierellomycetes</taxon>
        <taxon>Mortierellales</taxon>
        <taxon>Mortierellaceae</taxon>
        <taxon>Linnemannia</taxon>
    </lineage>
</organism>
<protein>
    <submittedName>
        <fullName evidence="2">Uncharacterized protein</fullName>
    </submittedName>
</protein>
<evidence type="ECO:0000313" key="3">
    <source>
        <dbReference type="Proteomes" id="UP000823405"/>
    </source>
</evidence>
<sequence>MVKSLSFVLLGLLAAITSAAPLCSRPPHPYQEVFSNSEIRDRPYSPVVPLSHDKDLENAMKRLIREKMTITYDKEAYLEALKEEVCPGPGEDFRLVDCKVGFLAYGYPTIRIIPTTQLTDVFLCTLETCAYSFHGTVLVETTHSDESGLALQAGAKPFALGVSFTSQDGFGFSDDHKASALFDYEFNMNNGDVGYVAMVNAQIETHVYITGCKCFASESDQLCSRY</sequence>
<dbReference type="Proteomes" id="UP000823405">
    <property type="component" value="Unassembled WGS sequence"/>
</dbReference>
<evidence type="ECO:0000313" key="2">
    <source>
        <dbReference type="EMBL" id="KAG0296225.1"/>
    </source>
</evidence>
<reference evidence="2" key="1">
    <citation type="journal article" date="2020" name="Fungal Divers.">
        <title>Resolving the Mortierellaceae phylogeny through synthesis of multi-gene phylogenetics and phylogenomics.</title>
        <authorList>
            <person name="Vandepol N."/>
            <person name="Liber J."/>
            <person name="Desiro A."/>
            <person name="Na H."/>
            <person name="Kennedy M."/>
            <person name="Barry K."/>
            <person name="Grigoriev I.V."/>
            <person name="Miller A.N."/>
            <person name="O'Donnell K."/>
            <person name="Stajich J.E."/>
            <person name="Bonito G."/>
        </authorList>
    </citation>
    <scope>NUCLEOTIDE SEQUENCE</scope>
    <source>
        <strain evidence="2">NVP60</strain>
    </source>
</reference>
<proteinExistence type="predicted"/>
<evidence type="ECO:0000256" key="1">
    <source>
        <dbReference type="SAM" id="SignalP"/>
    </source>
</evidence>
<accession>A0A9P6UGY9</accession>
<dbReference type="OrthoDB" id="2420013at2759"/>
<feature type="signal peptide" evidence="1">
    <location>
        <begin position="1"/>
        <end position="19"/>
    </location>
</feature>
<gene>
    <name evidence="2" type="ORF">BGZ97_004596</name>
</gene>
<keyword evidence="3" id="KW-1185">Reference proteome</keyword>